<evidence type="ECO:0000313" key="9">
    <source>
        <dbReference type="WBParaSite" id="scaffold12488_cov251.g16332"/>
    </source>
</evidence>
<evidence type="ECO:0000256" key="6">
    <source>
        <dbReference type="SAM" id="MobiDB-lite"/>
    </source>
</evidence>
<dbReference type="AlphaFoldDB" id="A0A915LL29"/>
<dbReference type="InterPro" id="IPR006020">
    <property type="entry name" value="PTB/PI_dom"/>
</dbReference>
<feature type="region of interest" description="Disordered" evidence="6">
    <location>
        <begin position="172"/>
        <end position="201"/>
    </location>
</feature>
<sequence length="501" mass="54525">MGVIAPQMPKLFQLTRSLGFPHTTVVSSCPNSDPFRFQGSGVDFKAKFIGERDVAEARGDALCSEAMRLAKASVKASGSHKTRVVLNISLEGLKLRDEKSGAVLYNFPVGKVSFIARDTTDARAFGFIFGTSDGKHKFYALKTAQTSDHAVLSIRDMFQIVFEMKKKQFEEAKEKQEEQENLTNAEREANSYDKNGVCSTKDSSGQNDVAVADLLNLEEEVDIIHQGVQQISNIPAHPEDDFFTGWLPPVAVNGSVHSRQHNGGGNIGLLNDNPLKNLNFVAIFDLSSSSNGSLPIQRSVQISDFNSNGTSSINGNNLSSIFPSNDNYQPLETNNLSQQNNPPIFSINPFPEDPFSSATSANIASLNGHHHHNSVNTSTIDYNNCWQNPFPTTGVIAPQMDDPFGDSFTTALVSFNDHKAAVMNNIGQNGAGPVDGLFPQPAAAMSNKRSARESNEQFKWDEPGRVRTLDEAFSKLVDMNNLMPVSAASRGGSANTNPFIM</sequence>
<dbReference type="CDD" id="cd01215">
    <property type="entry name" value="PTB_Dab"/>
    <property type="match status" value="1"/>
</dbReference>
<evidence type="ECO:0000256" key="1">
    <source>
        <dbReference type="ARBA" id="ARBA00004496"/>
    </source>
</evidence>
<keyword evidence="2" id="KW-0217">Developmental protein</keyword>
<evidence type="ECO:0000256" key="5">
    <source>
        <dbReference type="ARBA" id="ARBA00022782"/>
    </source>
</evidence>
<dbReference type="PANTHER" id="PTHR47695:SF3">
    <property type="entry name" value="PID DOMAIN-CONTAINING PROTEIN"/>
    <property type="match status" value="1"/>
</dbReference>
<evidence type="ECO:0000256" key="4">
    <source>
        <dbReference type="ARBA" id="ARBA00022553"/>
    </source>
</evidence>
<dbReference type="WBParaSite" id="scaffold12488_cov251.g16332">
    <property type="protein sequence ID" value="scaffold12488_cov251.g16332"/>
    <property type="gene ID" value="scaffold12488_cov251.g16332"/>
</dbReference>
<dbReference type="InterPro" id="IPR048561">
    <property type="entry name" value="Dab_PTB"/>
</dbReference>
<reference evidence="9" key="1">
    <citation type="submission" date="2022-11" db="UniProtKB">
        <authorList>
            <consortium name="WormBaseParasite"/>
        </authorList>
    </citation>
    <scope>IDENTIFICATION</scope>
</reference>
<proteinExistence type="predicted"/>
<dbReference type="Gene3D" id="2.30.29.30">
    <property type="entry name" value="Pleckstrin-homology domain (PH domain)/Phosphotyrosine-binding domain (PTB)"/>
    <property type="match status" value="1"/>
</dbReference>
<feature type="domain" description="PID" evidence="7">
    <location>
        <begin position="39"/>
        <end position="172"/>
    </location>
</feature>
<name>A0A915LL29_MELJA</name>
<evidence type="ECO:0000256" key="3">
    <source>
        <dbReference type="ARBA" id="ARBA00022490"/>
    </source>
</evidence>
<evidence type="ECO:0000256" key="2">
    <source>
        <dbReference type="ARBA" id="ARBA00022473"/>
    </source>
</evidence>
<comment type="subcellular location">
    <subcellularLocation>
        <location evidence="1">Cytoplasm</location>
    </subcellularLocation>
</comment>
<keyword evidence="8" id="KW-1185">Reference proteome</keyword>
<dbReference type="GO" id="GO:0030154">
    <property type="term" value="P:cell differentiation"/>
    <property type="evidence" value="ECO:0007669"/>
    <property type="project" value="UniProtKB-KW"/>
</dbReference>
<dbReference type="GO" id="GO:0005737">
    <property type="term" value="C:cytoplasm"/>
    <property type="evidence" value="ECO:0007669"/>
    <property type="project" value="UniProtKB-SubCell"/>
</dbReference>
<dbReference type="Proteomes" id="UP000887561">
    <property type="component" value="Unplaced"/>
</dbReference>
<dbReference type="PANTHER" id="PTHR47695">
    <property type="entry name" value="PID DOMAIN-CONTAINING PROTEIN"/>
    <property type="match status" value="1"/>
</dbReference>
<evidence type="ECO:0000259" key="7">
    <source>
        <dbReference type="PROSITE" id="PS01179"/>
    </source>
</evidence>
<dbReference type="PROSITE" id="PS01179">
    <property type="entry name" value="PID"/>
    <property type="match status" value="1"/>
</dbReference>
<dbReference type="SMART" id="SM00462">
    <property type="entry name" value="PTB"/>
    <property type="match status" value="1"/>
</dbReference>
<dbReference type="Pfam" id="PF00640">
    <property type="entry name" value="PID"/>
    <property type="match status" value="1"/>
</dbReference>
<keyword evidence="5" id="KW-0221">Differentiation</keyword>
<protein>
    <submittedName>
        <fullName evidence="9">PID domain-containing protein</fullName>
    </submittedName>
</protein>
<accession>A0A915LL29</accession>
<keyword evidence="4" id="KW-0597">Phosphoprotein</keyword>
<organism evidence="8 9">
    <name type="scientific">Meloidogyne javanica</name>
    <name type="common">Root-knot nematode worm</name>
    <dbReference type="NCBI Taxonomy" id="6303"/>
    <lineage>
        <taxon>Eukaryota</taxon>
        <taxon>Metazoa</taxon>
        <taxon>Ecdysozoa</taxon>
        <taxon>Nematoda</taxon>
        <taxon>Chromadorea</taxon>
        <taxon>Rhabditida</taxon>
        <taxon>Tylenchina</taxon>
        <taxon>Tylenchomorpha</taxon>
        <taxon>Tylenchoidea</taxon>
        <taxon>Meloidogynidae</taxon>
        <taxon>Meloidogyninae</taxon>
        <taxon>Meloidogyne</taxon>
        <taxon>Meloidogyne incognita group</taxon>
    </lineage>
</organism>
<dbReference type="SUPFAM" id="SSF50729">
    <property type="entry name" value="PH domain-like"/>
    <property type="match status" value="1"/>
</dbReference>
<evidence type="ECO:0000313" key="8">
    <source>
        <dbReference type="Proteomes" id="UP000887561"/>
    </source>
</evidence>
<keyword evidence="3" id="KW-0963">Cytoplasm</keyword>
<dbReference type="InterPro" id="IPR011993">
    <property type="entry name" value="PH-like_dom_sf"/>
</dbReference>